<protein>
    <submittedName>
        <fullName evidence="11">Methyl-accepting chemotaxis protein</fullName>
    </submittedName>
</protein>
<dbReference type="PROSITE" id="PS50885">
    <property type="entry name" value="HAMP"/>
    <property type="match status" value="1"/>
</dbReference>
<evidence type="ECO:0000313" key="11">
    <source>
        <dbReference type="EMBL" id="SEA76681.1"/>
    </source>
</evidence>
<dbReference type="STRING" id="1122198.SAMN02745729_10728"/>
<organism evidence="11 12">
    <name type="scientific">Marinobacterium iners DSM 11526</name>
    <dbReference type="NCBI Taxonomy" id="1122198"/>
    <lineage>
        <taxon>Bacteria</taxon>
        <taxon>Pseudomonadati</taxon>
        <taxon>Pseudomonadota</taxon>
        <taxon>Gammaproteobacteria</taxon>
        <taxon>Oceanospirillales</taxon>
        <taxon>Oceanospirillaceae</taxon>
        <taxon>Marinobacterium</taxon>
    </lineage>
</organism>
<proteinExistence type="inferred from homology"/>
<dbReference type="EMBL" id="FNRJ01000007">
    <property type="protein sequence ID" value="SEA76681.1"/>
    <property type="molecule type" value="Genomic_DNA"/>
</dbReference>
<comment type="subcellular location">
    <subcellularLocation>
        <location evidence="1">Cell inner membrane</location>
        <topology evidence="1">Multi-pass membrane protein</topology>
    </subcellularLocation>
</comment>
<evidence type="ECO:0000256" key="2">
    <source>
        <dbReference type="ARBA" id="ARBA00022519"/>
    </source>
</evidence>
<dbReference type="InterPro" id="IPR000727">
    <property type="entry name" value="T_SNARE_dom"/>
</dbReference>
<dbReference type="RefSeq" id="WP_091826276.1">
    <property type="nucleotide sequence ID" value="NZ_FNRJ01000007.1"/>
</dbReference>
<dbReference type="GO" id="GO:0006935">
    <property type="term" value="P:chemotaxis"/>
    <property type="evidence" value="ECO:0007669"/>
    <property type="project" value="UniProtKB-ARBA"/>
</dbReference>
<dbReference type="Pfam" id="PF00015">
    <property type="entry name" value="MCPsignal"/>
    <property type="match status" value="1"/>
</dbReference>
<dbReference type="PANTHER" id="PTHR32089:SF120">
    <property type="entry name" value="METHYL-ACCEPTING CHEMOTAXIS PROTEIN TLPQ"/>
    <property type="match status" value="1"/>
</dbReference>
<evidence type="ECO:0000256" key="6">
    <source>
        <dbReference type="SAM" id="MobiDB-lite"/>
    </source>
</evidence>
<keyword evidence="3 5" id="KW-0807">Transducer</keyword>
<dbReference type="FunFam" id="1.10.287.950:FF:000001">
    <property type="entry name" value="Methyl-accepting chemotaxis sensory transducer"/>
    <property type="match status" value="1"/>
</dbReference>
<evidence type="ECO:0000256" key="1">
    <source>
        <dbReference type="ARBA" id="ARBA00004429"/>
    </source>
</evidence>
<feature type="domain" description="T-SNARE coiled-coil homology" evidence="9">
    <location>
        <begin position="450"/>
        <end position="512"/>
    </location>
</feature>
<name>A0A1H4DVB0_9GAMM</name>
<keyword evidence="7" id="KW-0812">Transmembrane</keyword>
<evidence type="ECO:0000256" key="5">
    <source>
        <dbReference type="PROSITE-ProRule" id="PRU00284"/>
    </source>
</evidence>
<feature type="transmembrane region" description="Helical" evidence="7">
    <location>
        <begin position="181"/>
        <end position="203"/>
    </location>
</feature>
<keyword evidence="2" id="KW-1003">Cell membrane</keyword>
<keyword evidence="2" id="KW-0997">Cell inner membrane</keyword>
<reference evidence="12" key="1">
    <citation type="submission" date="2016-10" db="EMBL/GenBank/DDBJ databases">
        <authorList>
            <person name="Varghese N."/>
            <person name="Submissions S."/>
        </authorList>
    </citation>
    <scope>NUCLEOTIDE SEQUENCE [LARGE SCALE GENOMIC DNA]</scope>
    <source>
        <strain evidence="12">DSM 11526</strain>
    </source>
</reference>
<feature type="compositionally biased region" description="Polar residues" evidence="6">
    <location>
        <begin position="486"/>
        <end position="503"/>
    </location>
</feature>
<evidence type="ECO:0000256" key="7">
    <source>
        <dbReference type="SAM" id="Phobius"/>
    </source>
</evidence>
<evidence type="ECO:0000259" key="8">
    <source>
        <dbReference type="PROSITE" id="PS50111"/>
    </source>
</evidence>
<dbReference type="SMART" id="SM00283">
    <property type="entry name" value="MA"/>
    <property type="match status" value="1"/>
</dbReference>
<dbReference type="InterPro" id="IPR004089">
    <property type="entry name" value="MCPsignal_dom"/>
</dbReference>
<dbReference type="SUPFAM" id="SSF58104">
    <property type="entry name" value="Methyl-accepting chemotaxis protein (MCP) signaling domain"/>
    <property type="match status" value="1"/>
</dbReference>
<dbReference type="Gene3D" id="3.30.450.290">
    <property type="match status" value="1"/>
</dbReference>
<dbReference type="SMART" id="SM00304">
    <property type="entry name" value="HAMP"/>
    <property type="match status" value="1"/>
</dbReference>
<dbReference type="PROSITE" id="PS50192">
    <property type="entry name" value="T_SNARE"/>
    <property type="match status" value="1"/>
</dbReference>
<dbReference type="GO" id="GO:0007165">
    <property type="term" value="P:signal transduction"/>
    <property type="evidence" value="ECO:0007669"/>
    <property type="project" value="UniProtKB-KW"/>
</dbReference>
<dbReference type="Proteomes" id="UP000242469">
    <property type="component" value="Unassembled WGS sequence"/>
</dbReference>
<dbReference type="GO" id="GO:0005886">
    <property type="term" value="C:plasma membrane"/>
    <property type="evidence" value="ECO:0007669"/>
    <property type="project" value="UniProtKB-SubCell"/>
</dbReference>
<evidence type="ECO:0000256" key="4">
    <source>
        <dbReference type="ARBA" id="ARBA00029447"/>
    </source>
</evidence>
<dbReference type="Pfam" id="PF00672">
    <property type="entry name" value="HAMP"/>
    <property type="match status" value="1"/>
</dbReference>
<dbReference type="CDD" id="cd11386">
    <property type="entry name" value="MCP_signal"/>
    <property type="match status" value="1"/>
</dbReference>
<feature type="domain" description="HAMP" evidence="10">
    <location>
        <begin position="205"/>
        <end position="258"/>
    </location>
</feature>
<keyword evidence="12" id="KW-1185">Reference proteome</keyword>
<dbReference type="OrthoDB" id="6376221at2"/>
<sequence length="535" mass="58383">MKKGLSIQNKVNLSLIAVFLIILISSLTTIYRSETSLVDNVVTRSTLDSADSYFDSINMLMLSGAMANRGTLQQKILSNPAITEARIIRGQQITEVYGPGTPDSMPVDEYDQRAMRGEQVIEELNDEQGHRLTVVTPMRALSDYKGTNCLLCHQVEEGEVVGAVRVTYSYEALDKQINSNLISVALIELALFVAGIILISLLLRRIVVTPVNRLAETIHAIERDNDLNQRTPVSSSDEIGEMSAAFNSMLENIHDSMQHVRQTVAQLADSGSRISKVATESTSAVHHQQMQTSSVASAMEQMEAATRSVAASAENTVSASNMALQESSDGARVTQQAITAITRLQQDIDRATQVIQKLDSQSQNVGTVLEVIQKIAEQTNLLALNAAIEAARAGEQGRGFAVVADEVRTLASRTHNSTEEINHIIAELQNDAKEAVTVMQQALAAAGDGVEQVQKTNSALTNITEEVRVINDLNHQVASAVREQSEMASSVERSISEISNSAEDTAERSEHLNRVSDELEQLSKELEQMLSRFKL</sequence>
<evidence type="ECO:0000259" key="9">
    <source>
        <dbReference type="PROSITE" id="PS50192"/>
    </source>
</evidence>
<dbReference type="CDD" id="cd06225">
    <property type="entry name" value="HAMP"/>
    <property type="match status" value="1"/>
</dbReference>
<dbReference type="AlphaFoldDB" id="A0A1H4DVB0"/>
<dbReference type="Gene3D" id="1.10.287.950">
    <property type="entry name" value="Methyl-accepting chemotaxis protein"/>
    <property type="match status" value="1"/>
</dbReference>
<accession>A0A1H4DVB0</accession>
<dbReference type="InterPro" id="IPR003660">
    <property type="entry name" value="HAMP_dom"/>
</dbReference>
<keyword evidence="7" id="KW-1133">Transmembrane helix</keyword>
<comment type="similarity">
    <text evidence="4">Belongs to the methyl-accepting chemotaxis (MCP) protein family.</text>
</comment>
<feature type="region of interest" description="Disordered" evidence="6">
    <location>
        <begin position="486"/>
        <end position="512"/>
    </location>
</feature>
<feature type="transmembrane region" description="Helical" evidence="7">
    <location>
        <begin position="12"/>
        <end position="31"/>
    </location>
</feature>
<dbReference type="PANTHER" id="PTHR32089">
    <property type="entry name" value="METHYL-ACCEPTING CHEMOTAXIS PROTEIN MCPB"/>
    <property type="match status" value="1"/>
</dbReference>
<dbReference type="PROSITE" id="PS50111">
    <property type="entry name" value="CHEMOTAXIS_TRANSDUC_2"/>
    <property type="match status" value="1"/>
</dbReference>
<evidence type="ECO:0000256" key="3">
    <source>
        <dbReference type="ARBA" id="ARBA00023224"/>
    </source>
</evidence>
<evidence type="ECO:0000313" key="12">
    <source>
        <dbReference type="Proteomes" id="UP000242469"/>
    </source>
</evidence>
<feature type="domain" description="Methyl-accepting transducer" evidence="8">
    <location>
        <begin position="263"/>
        <end position="499"/>
    </location>
</feature>
<keyword evidence="7" id="KW-0472">Membrane</keyword>
<gene>
    <name evidence="11" type="ORF">SAMN02745729_10728</name>
</gene>
<evidence type="ECO:0000259" key="10">
    <source>
        <dbReference type="PROSITE" id="PS50885"/>
    </source>
</evidence>